<protein>
    <submittedName>
        <fullName evidence="5">ATP-binding cassette domain-containing protein</fullName>
    </submittedName>
</protein>
<name>A0A5F2B0F4_9LEPT</name>
<sequence>MSLTVNIQKTFIDRKRRFFLDLDFRSIRDFLFIYGPSGAGKTLTLKTISGLVQPDHGRIVLGDEVFFDSEYRIDLPAQKRNVGYLPQNYSLFPHLTVRKNLEFPLKGTFSFRLSESDQVLVDDILEIFEIESVSEAYPKKLSGGQKQRVALARALIRKPELLLLDEPFAALNSELKDKMKSELKKIQRLFQVPVVVVSHDQADHSYFGADCLLIENGVTQSIRREKEKANKTKDSSVRK</sequence>
<dbReference type="PROSITE" id="PS50893">
    <property type="entry name" value="ABC_TRANSPORTER_2"/>
    <property type="match status" value="1"/>
</dbReference>
<dbReference type="EMBL" id="RQGN01000083">
    <property type="protein sequence ID" value="TGL97436.1"/>
    <property type="molecule type" value="Genomic_DNA"/>
</dbReference>
<dbReference type="OrthoDB" id="9802264at2"/>
<keyword evidence="3 5" id="KW-0067">ATP-binding</keyword>
<evidence type="ECO:0000313" key="6">
    <source>
        <dbReference type="Proteomes" id="UP000298429"/>
    </source>
</evidence>
<comment type="caution">
    <text evidence="5">The sequence shown here is derived from an EMBL/GenBank/DDBJ whole genome shotgun (WGS) entry which is preliminary data.</text>
</comment>
<dbReference type="SMART" id="SM00382">
    <property type="entry name" value="AAA"/>
    <property type="match status" value="1"/>
</dbReference>
<evidence type="ECO:0000259" key="4">
    <source>
        <dbReference type="PROSITE" id="PS50893"/>
    </source>
</evidence>
<dbReference type="PANTHER" id="PTHR42781:SF4">
    <property type="entry name" value="SPERMIDINE_PUTRESCINE IMPORT ATP-BINDING PROTEIN POTA"/>
    <property type="match status" value="1"/>
</dbReference>
<evidence type="ECO:0000256" key="2">
    <source>
        <dbReference type="ARBA" id="ARBA00022741"/>
    </source>
</evidence>
<dbReference type="RefSeq" id="WP_135671763.1">
    <property type="nucleotide sequence ID" value="NZ_RQGN01000083.1"/>
</dbReference>
<dbReference type="Pfam" id="PF00005">
    <property type="entry name" value="ABC_tran"/>
    <property type="match status" value="1"/>
</dbReference>
<evidence type="ECO:0000313" key="5">
    <source>
        <dbReference type="EMBL" id="TGL97436.1"/>
    </source>
</evidence>
<proteinExistence type="predicted"/>
<dbReference type="AlphaFoldDB" id="A0A5F2B0F4"/>
<dbReference type="Proteomes" id="UP000298429">
    <property type="component" value="Unassembled WGS sequence"/>
</dbReference>
<dbReference type="GO" id="GO:0016887">
    <property type="term" value="F:ATP hydrolysis activity"/>
    <property type="evidence" value="ECO:0007669"/>
    <property type="project" value="InterPro"/>
</dbReference>
<organism evidence="5 6">
    <name type="scientific">Leptospira barantonii</name>
    <dbReference type="NCBI Taxonomy" id="2023184"/>
    <lineage>
        <taxon>Bacteria</taxon>
        <taxon>Pseudomonadati</taxon>
        <taxon>Spirochaetota</taxon>
        <taxon>Spirochaetia</taxon>
        <taxon>Leptospirales</taxon>
        <taxon>Leptospiraceae</taxon>
        <taxon>Leptospira</taxon>
    </lineage>
</organism>
<feature type="domain" description="ABC transporter" evidence="4">
    <location>
        <begin position="2"/>
        <end position="235"/>
    </location>
</feature>
<dbReference type="GO" id="GO:0005524">
    <property type="term" value="F:ATP binding"/>
    <property type="evidence" value="ECO:0007669"/>
    <property type="project" value="UniProtKB-KW"/>
</dbReference>
<evidence type="ECO:0000256" key="3">
    <source>
        <dbReference type="ARBA" id="ARBA00022840"/>
    </source>
</evidence>
<keyword evidence="2" id="KW-0547">Nucleotide-binding</keyword>
<reference evidence="5 6" key="1">
    <citation type="journal article" date="2019" name="PLoS Negl. Trop. Dis.">
        <title>Revisiting the worldwide diversity of Leptospira species in the environment.</title>
        <authorList>
            <person name="Vincent A.T."/>
            <person name="Schiettekatte O."/>
            <person name="Bourhy P."/>
            <person name="Veyrier F.J."/>
            <person name="Picardeau M."/>
        </authorList>
    </citation>
    <scope>NUCLEOTIDE SEQUENCE [LARGE SCALE GENOMIC DNA]</scope>
    <source>
        <strain evidence="5 6">201702444</strain>
    </source>
</reference>
<dbReference type="InterPro" id="IPR003593">
    <property type="entry name" value="AAA+_ATPase"/>
</dbReference>
<dbReference type="PROSITE" id="PS00211">
    <property type="entry name" value="ABC_TRANSPORTER_1"/>
    <property type="match status" value="1"/>
</dbReference>
<evidence type="ECO:0000256" key="1">
    <source>
        <dbReference type="ARBA" id="ARBA00022448"/>
    </source>
</evidence>
<gene>
    <name evidence="5" type="ORF">EHQ76_14975</name>
</gene>
<dbReference type="SUPFAM" id="SSF52540">
    <property type="entry name" value="P-loop containing nucleoside triphosphate hydrolases"/>
    <property type="match status" value="1"/>
</dbReference>
<dbReference type="InterPro" id="IPR003439">
    <property type="entry name" value="ABC_transporter-like_ATP-bd"/>
</dbReference>
<dbReference type="InterPro" id="IPR027417">
    <property type="entry name" value="P-loop_NTPase"/>
</dbReference>
<dbReference type="InterPro" id="IPR050093">
    <property type="entry name" value="ABC_SmlMolc_Importer"/>
</dbReference>
<keyword evidence="1" id="KW-0813">Transport</keyword>
<dbReference type="Gene3D" id="3.40.50.300">
    <property type="entry name" value="P-loop containing nucleotide triphosphate hydrolases"/>
    <property type="match status" value="1"/>
</dbReference>
<dbReference type="PANTHER" id="PTHR42781">
    <property type="entry name" value="SPERMIDINE/PUTRESCINE IMPORT ATP-BINDING PROTEIN POTA"/>
    <property type="match status" value="1"/>
</dbReference>
<accession>A0A5F2B0F4</accession>
<dbReference type="InterPro" id="IPR017871">
    <property type="entry name" value="ABC_transporter-like_CS"/>
</dbReference>